<dbReference type="PROSITE" id="PS00065">
    <property type="entry name" value="D_2_HYDROXYACID_DH_1"/>
    <property type="match status" value="1"/>
</dbReference>
<keyword evidence="2 4" id="KW-0560">Oxidoreductase</keyword>
<dbReference type="Proteomes" id="UP000554837">
    <property type="component" value="Unassembled WGS sequence"/>
</dbReference>
<dbReference type="Pfam" id="PF00389">
    <property type="entry name" value="2-Hacid_dh"/>
    <property type="match status" value="1"/>
</dbReference>
<keyword evidence="8" id="KW-1185">Reference proteome</keyword>
<feature type="domain" description="D-isomer specific 2-hydroxyacid dehydrogenase catalytic" evidence="5">
    <location>
        <begin position="15"/>
        <end position="321"/>
    </location>
</feature>
<sequence>MTDPLAKPRLLVARRLFDDLLEPLHTHYTLIQHDADEALSPAALREQLQGCWGLLGSGSEQVDAELLAACPDLRAVALITVGYNNLALEACRARGLRLSHAPGVLTEATAEFGLALLLATARRVGESERYLRSGRWQGWAIDQFAGAPVMGRTLGVLGLGRIGQRIAQAARDGLGMKVLHHNRRPVEGWGSGADSGWRSLPDLLAQSDHLMVCVPYGAGTHHLIGAPELAQMPAHACLINLARGGVVDDRALAAALQRGQIAAAGLDVFEGEPAVCPELLACENAVLTPHIASATLPTRRAMVQLAVDNLLAWARGEPGPTPIPI</sequence>
<gene>
    <name evidence="7" type="ORF">HNQ51_000882</name>
</gene>
<dbReference type="GO" id="GO:0016618">
    <property type="term" value="F:hydroxypyruvate reductase [NAD(P)H] activity"/>
    <property type="evidence" value="ECO:0007669"/>
    <property type="project" value="TreeGrafter"/>
</dbReference>
<dbReference type="InterPro" id="IPR029752">
    <property type="entry name" value="D-isomer_DH_CS1"/>
</dbReference>
<accession>A0A840S513</accession>
<dbReference type="InterPro" id="IPR036291">
    <property type="entry name" value="NAD(P)-bd_dom_sf"/>
</dbReference>
<dbReference type="SUPFAM" id="SSF52283">
    <property type="entry name" value="Formate/glycerate dehydrogenase catalytic domain-like"/>
    <property type="match status" value="1"/>
</dbReference>
<name>A0A840S513_9BURK</name>
<dbReference type="EMBL" id="JACHHO010000001">
    <property type="protein sequence ID" value="MBB5203589.1"/>
    <property type="molecule type" value="Genomic_DNA"/>
</dbReference>
<dbReference type="Gene3D" id="3.40.50.720">
    <property type="entry name" value="NAD(P)-binding Rossmann-like Domain"/>
    <property type="match status" value="2"/>
</dbReference>
<dbReference type="InterPro" id="IPR050223">
    <property type="entry name" value="D-isomer_2-hydroxyacid_DH"/>
</dbReference>
<evidence type="ECO:0000313" key="8">
    <source>
        <dbReference type="Proteomes" id="UP000554837"/>
    </source>
</evidence>
<dbReference type="GO" id="GO:0051287">
    <property type="term" value="F:NAD binding"/>
    <property type="evidence" value="ECO:0007669"/>
    <property type="project" value="InterPro"/>
</dbReference>
<evidence type="ECO:0000259" key="6">
    <source>
        <dbReference type="Pfam" id="PF02826"/>
    </source>
</evidence>
<dbReference type="SUPFAM" id="SSF51735">
    <property type="entry name" value="NAD(P)-binding Rossmann-fold domains"/>
    <property type="match status" value="1"/>
</dbReference>
<dbReference type="GO" id="GO:0005829">
    <property type="term" value="C:cytosol"/>
    <property type="evidence" value="ECO:0007669"/>
    <property type="project" value="TreeGrafter"/>
</dbReference>
<evidence type="ECO:0000256" key="1">
    <source>
        <dbReference type="ARBA" id="ARBA00005854"/>
    </source>
</evidence>
<dbReference type="GO" id="GO:0030267">
    <property type="term" value="F:glyoxylate reductase (NADPH) activity"/>
    <property type="evidence" value="ECO:0007669"/>
    <property type="project" value="TreeGrafter"/>
</dbReference>
<dbReference type="EC" id="1.1.1.215" evidence="7"/>
<evidence type="ECO:0000256" key="2">
    <source>
        <dbReference type="ARBA" id="ARBA00023002"/>
    </source>
</evidence>
<dbReference type="InterPro" id="IPR006140">
    <property type="entry name" value="D-isomer_DH_NAD-bd"/>
</dbReference>
<comment type="caution">
    <text evidence="7">The sequence shown here is derived from an EMBL/GenBank/DDBJ whole genome shotgun (WGS) entry which is preliminary data.</text>
</comment>
<evidence type="ECO:0000256" key="3">
    <source>
        <dbReference type="ARBA" id="ARBA00023027"/>
    </source>
</evidence>
<reference evidence="7 8" key="1">
    <citation type="submission" date="2020-08" db="EMBL/GenBank/DDBJ databases">
        <title>Genomic Encyclopedia of Type Strains, Phase IV (KMG-IV): sequencing the most valuable type-strain genomes for metagenomic binning, comparative biology and taxonomic classification.</title>
        <authorList>
            <person name="Goeker M."/>
        </authorList>
    </citation>
    <scope>NUCLEOTIDE SEQUENCE [LARGE SCALE GENOMIC DNA]</scope>
    <source>
        <strain evidence="7 8">DSM 23958</strain>
    </source>
</reference>
<comment type="similarity">
    <text evidence="1 4">Belongs to the D-isomer specific 2-hydroxyacid dehydrogenase family.</text>
</comment>
<dbReference type="FunFam" id="3.40.50.720:FF:000203">
    <property type="entry name" value="D-3-phosphoglycerate dehydrogenase (SerA)"/>
    <property type="match status" value="1"/>
</dbReference>
<dbReference type="RefSeq" id="WP_246071428.1">
    <property type="nucleotide sequence ID" value="NZ_CP040709.1"/>
</dbReference>
<dbReference type="InterPro" id="IPR006139">
    <property type="entry name" value="D-isomer_2_OHA_DH_cat_dom"/>
</dbReference>
<evidence type="ECO:0000313" key="7">
    <source>
        <dbReference type="EMBL" id="MBB5203589.1"/>
    </source>
</evidence>
<organism evidence="7 8">
    <name type="scientific">Inhella inkyongensis</name>
    <dbReference type="NCBI Taxonomy" id="392593"/>
    <lineage>
        <taxon>Bacteria</taxon>
        <taxon>Pseudomonadati</taxon>
        <taxon>Pseudomonadota</taxon>
        <taxon>Betaproteobacteria</taxon>
        <taxon>Burkholderiales</taxon>
        <taxon>Sphaerotilaceae</taxon>
        <taxon>Inhella</taxon>
    </lineage>
</organism>
<proteinExistence type="inferred from homology"/>
<evidence type="ECO:0000256" key="4">
    <source>
        <dbReference type="RuleBase" id="RU003719"/>
    </source>
</evidence>
<protein>
    <submittedName>
        <fullName evidence="7">Gluconate 2-dehydrogenase</fullName>
        <ecNumber evidence="7">1.1.1.215</ecNumber>
    </submittedName>
</protein>
<dbReference type="GO" id="GO:0008873">
    <property type="term" value="F:gluconate 2-dehydrogenase activity"/>
    <property type="evidence" value="ECO:0007669"/>
    <property type="project" value="UniProtKB-EC"/>
</dbReference>
<feature type="domain" description="D-isomer specific 2-hydroxyacid dehydrogenase NAD-binding" evidence="6">
    <location>
        <begin position="114"/>
        <end position="292"/>
    </location>
</feature>
<dbReference type="AlphaFoldDB" id="A0A840S513"/>
<dbReference type="Pfam" id="PF02826">
    <property type="entry name" value="2-Hacid_dh_C"/>
    <property type="match status" value="1"/>
</dbReference>
<keyword evidence="3" id="KW-0520">NAD</keyword>
<dbReference type="PANTHER" id="PTHR10996:SF283">
    <property type="entry name" value="GLYOXYLATE_HYDROXYPYRUVATE REDUCTASE B"/>
    <property type="match status" value="1"/>
</dbReference>
<dbReference type="PANTHER" id="PTHR10996">
    <property type="entry name" value="2-HYDROXYACID DEHYDROGENASE-RELATED"/>
    <property type="match status" value="1"/>
</dbReference>
<evidence type="ECO:0000259" key="5">
    <source>
        <dbReference type="Pfam" id="PF00389"/>
    </source>
</evidence>
<dbReference type="CDD" id="cd05301">
    <property type="entry name" value="GDH"/>
    <property type="match status" value="1"/>
</dbReference>